<evidence type="ECO:0000313" key="5">
    <source>
        <dbReference type="Proteomes" id="UP000216438"/>
    </source>
</evidence>
<feature type="domain" description="OmpR/PhoB-type" evidence="3">
    <location>
        <begin position="8"/>
        <end position="104"/>
    </location>
</feature>
<dbReference type="Pfam" id="PF00486">
    <property type="entry name" value="Trans_reg_C"/>
    <property type="match status" value="1"/>
</dbReference>
<dbReference type="GO" id="GO:0003677">
    <property type="term" value="F:DNA binding"/>
    <property type="evidence" value="ECO:0007669"/>
    <property type="project" value="UniProtKB-UniRule"/>
</dbReference>
<dbReference type="Gene3D" id="1.10.10.10">
    <property type="entry name" value="Winged helix-like DNA-binding domain superfamily/Winged helix DNA-binding domain"/>
    <property type="match status" value="1"/>
</dbReference>
<dbReference type="Proteomes" id="UP000216438">
    <property type="component" value="Chromosome"/>
</dbReference>
<evidence type="ECO:0000256" key="1">
    <source>
        <dbReference type="ARBA" id="ARBA00023125"/>
    </source>
</evidence>
<dbReference type="SUPFAM" id="SSF46894">
    <property type="entry name" value="C-terminal effector domain of the bipartite response regulators"/>
    <property type="match status" value="1"/>
</dbReference>
<dbReference type="GO" id="GO:0006355">
    <property type="term" value="P:regulation of DNA-templated transcription"/>
    <property type="evidence" value="ECO:0007669"/>
    <property type="project" value="InterPro"/>
</dbReference>
<dbReference type="EMBL" id="CP016303">
    <property type="protein sequence ID" value="ASX26890.1"/>
    <property type="molecule type" value="Genomic_DNA"/>
</dbReference>
<dbReference type="GO" id="GO:0000160">
    <property type="term" value="P:phosphorelay signal transduction system"/>
    <property type="evidence" value="ECO:0007669"/>
    <property type="project" value="InterPro"/>
</dbReference>
<name>A0A249E0M7_9ENTR</name>
<gene>
    <name evidence="4" type="ORF">BA171_07785</name>
</gene>
<sequence length="278" mass="32239">MNNILSHSEKYIFGEFTLTADALLSYKNKIVKVPPKEFSILMLLLDSAGVLISKDDFLEKVWPNEFVSEESLTRCIYVLRRLLHENKNNRYIDTVYGKGYRFIQPVTQSERFAESQCSLAVLPFKLPQQFDSLMIHDFLIQSLSKYTYSGLNVLPSTLINSCKDYDGIMCFLEKMKPNYYLSAHTINDGDISSLRIELIRTHDHSIVHREKFDICDNVHLTCLNLQGVIHKLLVRHIPSLNKKSSSVPVMKEFDTTFAYLNAHQKFYSHKLYNIKKSL</sequence>
<reference evidence="4 5" key="2">
    <citation type="submission" date="2017-09" db="EMBL/GenBank/DDBJ databases">
        <title>The genome of whitefly Bemisia tabaci, a global crop pest, provides novel insights into virus transmission, host adaptation and insecticide resistance.</title>
        <authorList>
            <person name="Kaur N."/>
            <person name="Kliot A."/>
            <person name="Pinheiro P.V."/>
            <person name="Luan J."/>
            <person name="Zheng Y."/>
            <person name="Liu W."/>
            <person name="Sun H."/>
            <person name="Yang X."/>
            <person name="Xu Y."/>
            <person name="Luo Y."/>
            <person name="Kruse A."/>
            <person name="Fisher T.W."/>
            <person name="Nelson D.R."/>
            <person name="Elimelech M."/>
            <person name="MacCoss M."/>
            <person name="Johnson R."/>
            <person name="Cohen E."/>
            <person name="Hunter W.B."/>
            <person name="Brown J.K."/>
            <person name="Jander G."/>
            <person name="Cilia M."/>
            <person name="Douglas A.E."/>
            <person name="Ghanim M."/>
            <person name="Simmons A.M."/>
            <person name="Wintermantel W.M."/>
            <person name="Ling K.-S."/>
            <person name="Fei Z."/>
        </authorList>
    </citation>
    <scope>NUCLEOTIDE SEQUENCE [LARGE SCALE GENOMIC DNA]</scope>
    <source>
        <strain evidence="4 5">MEAM1</strain>
    </source>
</reference>
<dbReference type="InterPro" id="IPR001867">
    <property type="entry name" value="OmpR/PhoB-type_DNA-bd"/>
</dbReference>
<proteinExistence type="predicted"/>
<keyword evidence="1 2" id="KW-0238">DNA-binding</keyword>
<feature type="DNA-binding region" description="OmpR/PhoB-type" evidence="2">
    <location>
        <begin position="8"/>
        <end position="104"/>
    </location>
</feature>
<dbReference type="InterPro" id="IPR016032">
    <property type="entry name" value="Sig_transdc_resp-reg_C-effctor"/>
</dbReference>
<organism evidence="4 5">
    <name type="scientific">Candidatus Hamiltonella defensa</name>
    <name type="common">Bemisia tabaci</name>
    <dbReference type="NCBI Taxonomy" id="672795"/>
    <lineage>
        <taxon>Bacteria</taxon>
        <taxon>Pseudomonadati</taxon>
        <taxon>Pseudomonadota</taxon>
        <taxon>Gammaproteobacteria</taxon>
        <taxon>Enterobacterales</taxon>
        <taxon>Enterobacteriaceae</taxon>
        <taxon>aphid secondary symbionts</taxon>
        <taxon>Candidatus Williamhamiltonella</taxon>
    </lineage>
</organism>
<dbReference type="RefSeq" id="WP_095591396.1">
    <property type="nucleotide sequence ID" value="NZ_CP016303.1"/>
</dbReference>
<protein>
    <submittedName>
        <fullName evidence="4">Invasion protein transcriptional regulator</fullName>
    </submittedName>
</protein>
<dbReference type="SMART" id="SM00862">
    <property type="entry name" value="Trans_reg_C"/>
    <property type="match status" value="1"/>
</dbReference>
<dbReference type="PROSITE" id="PS51755">
    <property type="entry name" value="OMPR_PHOB"/>
    <property type="match status" value="1"/>
</dbReference>
<accession>A0A249E0M7</accession>
<evidence type="ECO:0000313" key="4">
    <source>
        <dbReference type="EMBL" id="ASX26890.1"/>
    </source>
</evidence>
<reference evidence="5" key="1">
    <citation type="submission" date="2016-06" db="EMBL/GenBank/DDBJ databases">
        <authorList>
            <person name="Chen W."/>
            <person name="Hasegawa D.K."/>
        </authorList>
    </citation>
    <scope>NUCLEOTIDE SEQUENCE [LARGE SCALE GENOMIC DNA]</scope>
    <source>
        <strain evidence="5">MEAM1</strain>
    </source>
</reference>
<dbReference type="AlphaFoldDB" id="A0A249E0M7"/>
<dbReference type="CDD" id="cd00383">
    <property type="entry name" value="trans_reg_C"/>
    <property type="match status" value="1"/>
</dbReference>
<evidence type="ECO:0000259" key="3">
    <source>
        <dbReference type="PROSITE" id="PS51755"/>
    </source>
</evidence>
<dbReference type="InterPro" id="IPR036388">
    <property type="entry name" value="WH-like_DNA-bd_sf"/>
</dbReference>
<evidence type="ECO:0000256" key="2">
    <source>
        <dbReference type="PROSITE-ProRule" id="PRU01091"/>
    </source>
</evidence>